<dbReference type="STRING" id="1109412.BN1221_00128"/>
<name>A0A0G4JP91_9GAMM</name>
<dbReference type="Proteomes" id="UP000044377">
    <property type="component" value="Unassembled WGS sequence"/>
</dbReference>
<proteinExistence type="predicted"/>
<gene>
    <name evidence="1" type="ORF">BN1221_00128</name>
</gene>
<accession>A0A0G4JP91</accession>
<sequence>MYVKYFTPQINHQNYVIKITKKLHMKSLYLKKTPSYFKTKKNELH</sequence>
<keyword evidence="2" id="KW-1185">Reference proteome</keyword>
<organism evidence="1 2">
    <name type="scientific">Brenneria goodwinii</name>
    <dbReference type="NCBI Taxonomy" id="1109412"/>
    <lineage>
        <taxon>Bacteria</taxon>
        <taxon>Pseudomonadati</taxon>
        <taxon>Pseudomonadota</taxon>
        <taxon>Gammaproteobacteria</taxon>
        <taxon>Enterobacterales</taxon>
        <taxon>Pectobacteriaceae</taxon>
        <taxon>Brenneria</taxon>
    </lineage>
</organism>
<evidence type="ECO:0000313" key="1">
    <source>
        <dbReference type="EMBL" id="CPR13730.1"/>
    </source>
</evidence>
<reference evidence="2" key="1">
    <citation type="submission" date="2015-01" db="EMBL/GenBank/DDBJ databases">
        <authorList>
            <person name="Paterson Steve"/>
        </authorList>
    </citation>
    <scope>NUCLEOTIDE SEQUENCE [LARGE SCALE GENOMIC DNA]</scope>
    <source>
        <strain evidence="2">OBR1</strain>
    </source>
</reference>
<dbReference type="AlphaFoldDB" id="A0A0G4JP91"/>
<evidence type="ECO:0000313" key="2">
    <source>
        <dbReference type="Proteomes" id="UP000044377"/>
    </source>
</evidence>
<dbReference type="EMBL" id="CGIG01000001">
    <property type="protein sequence ID" value="CPR13730.1"/>
    <property type="molecule type" value="Genomic_DNA"/>
</dbReference>
<protein>
    <submittedName>
        <fullName evidence="1">Uncharacterized protein</fullName>
    </submittedName>
</protein>